<protein>
    <submittedName>
        <fullName evidence="2">Uncharacterized protein</fullName>
    </submittedName>
</protein>
<dbReference type="OrthoDB" id="425602at2759"/>
<evidence type="ECO:0000313" key="3">
    <source>
        <dbReference type="Proteomes" id="UP000799429"/>
    </source>
</evidence>
<feature type="compositionally biased region" description="Low complexity" evidence="1">
    <location>
        <begin position="126"/>
        <end position="141"/>
    </location>
</feature>
<evidence type="ECO:0000256" key="1">
    <source>
        <dbReference type="SAM" id="MobiDB-lite"/>
    </source>
</evidence>
<proteinExistence type="predicted"/>
<name>A0A9P4VT91_9PEZI</name>
<sequence length="451" mass="49432">MATQFPARQPFGSLDSSRLQALSSIKNRQNARSALEKSTKSFPSFAPEKQTLVSPFKRRYSPDNYGDLDSENIDPSIFNSPTKRSKNIDGTPLRKSSFILTDTPKSQPKPISSLTSRLEAASQRKTLSSPPTSVPTPIFSSRGSPKHKRVGLLSKRKSAGGSPFRRIDPPSFMRGTTNGTTGLPFSIDAALSGTISSYTPKSTPVEKEVKILEDSMPKGWFFDIHEDTPEQEATNMMEHSALQLDISSDDDCITKRKNEERERGKENIPPPEWVAMSNPSRSPRMNADLVSSSGDALPESKSLKRRHSDIDAMVEDRSPLGNLNTEDFYPEGLDASSTVIVDGDKSTSGLSQESNFNFEVPAALNQGESIIDVTETLAAVDEQVQSIISAVEVPVVQEEIKDDLIEEIPIWTDADSTLETAKAEEVVVKSVLSEKVDAIIAVEVVEENMIL</sequence>
<feature type="compositionally biased region" description="Basic residues" evidence="1">
    <location>
        <begin position="144"/>
        <end position="158"/>
    </location>
</feature>
<feature type="region of interest" description="Disordered" evidence="1">
    <location>
        <begin position="257"/>
        <end position="284"/>
    </location>
</feature>
<comment type="caution">
    <text evidence="2">The sequence shown here is derived from an EMBL/GenBank/DDBJ whole genome shotgun (WGS) entry which is preliminary data.</text>
</comment>
<keyword evidence="3" id="KW-1185">Reference proteome</keyword>
<accession>A0A9P4VT91</accession>
<feature type="region of interest" description="Disordered" evidence="1">
    <location>
        <begin position="25"/>
        <end position="173"/>
    </location>
</feature>
<reference evidence="2" key="1">
    <citation type="journal article" date="2020" name="Stud. Mycol.">
        <title>101 Dothideomycetes genomes: a test case for predicting lifestyles and emergence of pathogens.</title>
        <authorList>
            <person name="Haridas S."/>
            <person name="Albert R."/>
            <person name="Binder M."/>
            <person name="Bloem J."/>
            <person name="Labutti K."/>
            <person name="Salamov A."/>
            <person name="Andreopoulos B."/>
            <person name="Baker S."/>
            <person name="Barry K."/>
            <person name="Bills G."/>
            <person name="Bluhm B."/>
            <person name="Cannon C."/>
            <person name="Castanera R."/>
            <person name="Culley D."/>
            <person name="Daum C."/>
            <person name="Ezra D."/>
            <person name="Gonzalez J."/>
            <person name="Henrissat B."/>
            <person name="Kuo A."/>
            <person name="Liang C."/>
            <person name="Lipzen A."/>
            <person name="Lutzoni F."/>
            <person name="Magnuson J."/>
            <person name="Mondo S."/>
            <person name="Nolan M."/>
            <person name="Ohm R."/>
            <person name="Pangilinan J."/>
            <person name="Park H.-J."/>
            <person name="Ramirez L."/>
            <person name="Alfaro M."/>
            <person name="Sun H."/>
            <person name="Tritt A."/>
            <person name="Yoshinaga Y."/>
            <person name="Zwiers L.-H."/>
            <person name="Turgeon B."/>
            <person name="Goodwin S."/>
            <person name="Spatafora J."/>
            <person name="Crous P."/>
            <person name="Grigoriev I."/>
        </authorList>
    </citation>
    <scope>NUCLEOTIDE SEQUENCE</scope>
    <source>
        <strain evidence="2">CBS 101060</strain>
    </source>
</reference>
<gene>
    <name evidence="2" type="ORF">M501DRAFT_532321</name>
</gene>
<feature type="compositionally biased region" description="Basic and acidic residues" evidence="1">
    <location>
        <begin position="257"/>
        <end position="266"/>
    </location>
</feature>
<dbReference type="Proteomes" id="UP000799429">
    <property type="component" value="Unassembled WGS sequence"/>
</dbReference>
<dbReference type="AlphaFoldDB" id="A0A9P4VT91"/>
<dbReference type="EMBL" id="MU006091">
    <property type="protein sequence ID" value="KAF2841215.1"/>
    <property type="molecule type" value="Genomic_DNA"/>
</dbReference>
<organism evidence="2 3">
    <name type="scientific">Patellaria atrata CBS 101060</name>
    <dbReference type="NCBI Taxonomy" id="1346257"/>
    <lineage>
        <taxon>Eukaryota</taxon>
        <taxon>Fungi</taxon>
        <taxon>Dikarya</taxon>
        <taxon>Ascomycota</taxon>
        <taxon>Pezizomycotina</taxon>
        <taxon>Dothideomycetes</taxon>
        <taxon>Dothideomycetes incertae sedis</taxon>
        <taxon>Patellariales</taxon>
        <taxon>Patellariaceae</taxon>
        <taxon>Patellaria</taxon>
    </lineage>
</organism>
<feature type="compositionally biased region" description="Polar residues" evidence="1">
    <location>
        <begin position="98"/>
        <end position="116"/>
    </location>
</feature>
<evidence type="ECO:0000313" key="2">
    <source>
        <dbReference type="EMBL" id="KAF2841215.1"/>
    </source>
</evidence>